<dbReference type="SUPFAM" id="SSF56601">
    <property type="entry name" value="beta-lactamase/transpeptidase-like"/>
    <property type="match status" value="1"/>
</dbReference>
<evidence type="ECO:0000256" key="4">
    <source>
        <dbReference type="ARBA" id="ARBA00022475"/>
    </source>
</evidence>
<organism evidence="20 21">
    <name type="scientific">Candidatus Wildermuthbacteria bacterium RIFCSPHIGHO2_02_FULL_47_17</name>
    <dbReference type="NCBI Taxonomy" id="1802452"/>
    <lineage>
        <taxon>Bacteria</taxon>
        <taxon>Candidatus Wildermuthiibacteriota</taxon>
    </lineage>
</organism>
<evidence type="ECO:0000256" key="11">
    <source>
        <dbReference type="ARBA" id="ARBA00022984"/>
    </source>
</evidence>
<evidence type="ECO:0000256" key="1">
    <source>
        <dbReference type="ARBA" id="ARBA00004236"/>
    </source>
</evidence>
<keyword evidence="13" id="KW-0511">Multifunctional enzyme</keyword>
<evidence type="ECO:0000256" key="2">
    <source>
        <dbReference type="ARBA" id="ARBA00007090"/>
    </source>
</evidence>
<dbReference type="GO" id="GO:0005886">
    <property type="term" value="C:plasma membrane"/>
    <property type="evidence" value="ECO:0007669"/>
    <property type="project" value="UniProtKB-SubCell"/>
</dbReference>
<comment type="catalytic activity">
    <reaction evidence="16">
        <text>[GlcNAc-(1-&gt;4)-Mur2Ac(oyl-L-Ala-gamma-D-Glu-L-Lys-D-Ala-D-Ala)](n)-di-trans,octa-cis-undecaprenyl diphosphate + beta-D-GlcNAc-(1-&gt;4)-Mur2Ac(oyl-L-Ala-gamma-D-Glu-L-Lys-D-Ala-D-Ala)-di-trans,octa-cis-undecaprenyl diphosphate = [GlcNAc-(1-&gt;4)-Mur2Ac(oyl-L-Ala-gamma-D-Glu-L-Lys-D-Ala-D-Ala)](n+1)-di-trans,octa-cis-undecaprenyl diphosphate + di-trans,octa-cis-undecaprenyl diphosphate + H(+)</text>
        <dbReference type="Rhea" id="RHEA:23708"/>
        <dbReference type="Rhea" id="RHEA-COMP:9602"/>
        <dbReference type="Rhea" id="RHEA-COMP:9603"/>
        <dbReference type="ChEBI" id="CHEBI:15378"/>
        <dbReference type="ChEBI" id="CHEBI:58405"/>
        <dbReference type="ChEBI" id="CHEBI:60033"/>
        <dbReference type="ChEBI" id="CHEBI:78435"/>
        <dbReference type="EC" id="2.4.99.28"/>
    </reaction>
</comment>
<dbReference type="Gene3D" id="1.10.3810.10">
    <property type="entry name" value="Biosynthetic peptidoglycan transglycosylase-like"/>
    <property type="match status" value="1"/>
</dbReference>
<dbReference type="InterPro" id="IPR050396">
    <property type="entry name" value="Glycosyltr_51/Transpeptidase"/>
</dbReference>
<comment type="similarity">
    <text evidence="3">In the N-terminal section; belongs to the glycosyltransferase 51 family.</text>
</comment>
<evidence type="ECO:0000256" key="17">
    <source>
        <dbReference type="SAM" id="Phobius"/>
    </source>
</evidence>
<evidence type="ECO:0000313" key="20">
    <source>
        <dbReference type="EMBL" id="OHA68279.1"/>
    </source>
</evidence>
<dbReference type="InterPro" id="IPR023346">
    <property type="entry name" value="Lysozyme-like_dom_sf"/>
</dbReference>
<accession>A0A1G2R7E1</accession>
<dbReference type="InterPro" id="IPR036950">
    <property type="entry name" value="PBP_transglycosylase"/>
</dbReference>
<keyword evidence="17" id="KW-0812">Transmembrane</keyword>
<keyword evidence="8" id="KW-0808">Transferase</keyword>
<dbReference type="Proteomes" id="UP000179258">
    <property type="component" value="Unassembled WGS sequence"/>
</dbReference>
<evidence type="ECO:0000259" key="18">
    <source>
        <dbReference type="Pfam" id="PF00905"/>
    </source>
</evidence>
<dbReference type="AlphaFoldDB" id="A0A1G2R7E1"/>
<dbReference type="GO" id="GO:0030288">
    <property type="term" value="C:outer membrane-bounded periplasmic space"/>
    <property type="evidence" value="ECO:0007669"/>
    <property type="project" value="TreeGrafter"/>
</dbReference>
<dbReference type="Pfam" id="PF00905">
    <property type="entry name" value="Transpeptidase"/>
    <property type="match status" value="1"/>
</dbReference>
<reference evidence="20 21" key="1">
    <citation type="journal article" date="2016" name="Nat. Commun.">
        <title>Thousands of microbial genomes shed light on interconnected biogeochemical processes in an aquifer system.</title>
        <authorList>
            <person name="Anantharaman K."/>
            <person name="Brown C.T."/>
            <person name="Hug L.A."/>
            <person name="Sharon I."/>
            <person name="Castelle C.J."/>
            <person name="Probst A.J."/>
            <person name="Thomas B.C."/>
            <person name="Singh A."/>
            <person name="Wilkins M.J."/>
            <person name="Karaoz U."/>
            <person name="Brodie E.L."/>
            <person name="Williams K.H."/>
            <person name="Hubbard S.S."/>
            <person name="Banfield J.F."/>
        </authorList>
    </citation>
    <scope>NUCLEOTIDE SEQUENCE [LARGE SCALE GENOMIC DNA]</scope>
</reference>
<evidence type="ECO:0000259" key="19">
    <source>
        <dbReference type="Pfam" id="PF00912"/>
    </source>
</evidence>
<proteinExistence type="inferred from homology"/>
<gene>
    <name evidence="20" type="ORF">A3D59_03925</name>
</gene>
<dbReference type="SUPFAM" id="SSF53955">
    <property type="entry name" value="Lysozyme-like"/>
    <property type="match status" value="1"/>
</dbReference>
<keyword evidence="7" id="KW-0328">Glycosyltransferase</keyword>
<dbReference type="NCBIfam" id="TIGR02074">
    <property type="entry name" value="PBP_1a_fam"/>
    <property type="match status" value="1"/>
</dbReference>
<dbReference type="FunFam" id="1.10.3810.10:FF:000001">
    <property type="entry name" value="Penicillin-binding protein 1A"/>
    <property type="match status" value="1"/>
</dbReference>
<evidence type="ECO:0000256" key="13">
    <source>
        <dbReference type="ARBA" id="ARBA00023268"/>
    </source>
</evidence>
<name>A0A1G2R7E1_9BACT</name>
<evidence type="ECO:0000313" key="21">
    <source>
        <dbReference type="Proteomes" id="UP000179258"/>
    </source>
</evidence>
<comment type="catalytic activity">
    <reaction evidence="15">
        <text>Preferential cleavage: (Ac)2-L-Lys-D-Ala-|-D-Ala. Also transpeptidation of peptidyl-alanyl moieties that are N-acyl substituents of D-alanine.</text>
        <dbReference type="EC" id="3.4.16.4"/>
    </reaction>
</comment>
<feature type="domain" description="Glycosyl transferase family 51" evidence="19">
    <location>
        <begin position="77"/>
        <end position="248"/>
    </location>
</feature>
<dbReference type="GO" id="GO:0009252">
    <property type="term" value="P:peptidoglycan biosynthetic process"/>
    <property type="evidence" value="ECO:0007669"/>
    <property type="project" value="UniProtKB-KW"/>
</dbReference>
<keyword evidence="12 17" id="KW-0472">Membrane</keyword>
<comment type="caution">
    <text evidence="20">The sequence shown here is derived from an EMBL/GenBank/DDBJ whole genome shotgun (WGS) entry which is preliminary data.</text>
</comment>
<keyword evidence="4" id="KW-1003">Cell membrane</keyword>
<sequence length="644" mass="71457">MPKRISRRKTYERDAKKAVFLTSLRLAGLGFLFFSFLAAASFLYFAKDLPRPERFSEHEVAESTKVFDRTGKILLYEMYGEEKRTVIALERVPPHLKNAIIATEDSKFYTHFGIDPAAILRSIAADIKLGAPKYGGSTISQQLIRSSYLSISKTVARKVKEIILALELERRYSKEQILGFYLNQVPFGNNAYGVEAASQTYFGKSVEDVSLPEAAVLAALIQKPSYFGDIDKNKDELLERKDYVLRRMYQDGHISQTDKEEAQRQVIVFRDLRHSIKAPHFVLYVRDYLLAAYGEDFLKENGLKVVTSLDWNIQQVAEKTVRDGAERNKLLNAYNAALVAISPKTGEILAMVGSKDYFAEPQGCSAGRGCKFDPQVNVATFSIGRQPGSAFKPFVYATAFNKGYTDATIVVDEPTNFGVFGGKEYAPQNYDGRFRGPVTLRGALAQSLNVPSVKVLAYLAGLQDSIKTAQAMGITTLNRPPSYYGLSLVLGGGEVRLLDMVSAYGAFANDGMRIPPVSIIKIEDQYGTVLEENKKNPEKILPEKTARLVNSVLSDNNARAPVFGSHSDLYVPGYQVAAKSGTTQDFKDGWLIGYTPSIVAGVWAGNNNGEEMSKDPAVVTAGPMWRIFMERVLPLYPRETFPTI</sequence>
<dbReference type="PANTHER" id="PTHR32282">
    <property type="entry name" value="BINDING PROTEIN TRANSPEPTIDASE, PUTATIVE-RELATED"/>
    <property type="match status" value="1"/>
</dbReference>
<evidence type="ECO:0000256" key="15">
    <source>
        <dbReference type="ARBA" id="ARBA00034000"/>
    </source>
</evidence>
<dbReference type="GO" id="GO:0008955">
    <property type="term" value="F:peptidoglycan glycosyltransferase activity"/>
    <property type="evidence" value="ECO:0007669"/>
    <property type="project" value="UniProtKB-EC"/>
</dbReference>
<dbReference type="InterPro" id="IPR012338">
    <property type="entry name" value="Beta-lactam/transpept-like"/>
</dbReference>
<keyword evidence="10" id="KW-0133">Cell shape</keyword>
<keyword evidence="17" id="KW-1133">Transmembrane helix</keyword>
<evidence type="ECO:0000256" key="16">
    <source>
        <dbReference type="ARBA" id="ARBA00049902"/>
    </source>
</evidence>
<evidence type="ECO:0000256" key="5">
    <source>
        <dbReference type="ARBA" id="ARBA00022645"/>
    </source>
</evidence>
<dbReference type="GO" id="GO:0008658">
    <property type="term" value="F:penicillin binding"/>
    <property type="evidence" value="ECO:0007669"/>
    <property type="project" value="InterPro"/>
</dbReference>
<keyword evidence="9" id="KW-0378">Hydrolase</keyword>
<evidence type="ECO:0000256" key="9">
    <source>
        <dbReference type="ARBA" id="ARBA00022801"/>
    </source>
</evidence>
<evidence type="ECO:0000256" key="6">
    <source>
        <dbReference type="ARBA" id="ARBA00022670"/>
    </source>
</evidence>
<keyword evidence="14" id="KW-0961">Cell wall biogenesis/degradation</keyword>
<evidence type="ECO:0000256" key="8">
    <source>
        <dbReference type="ARBA" id="ARBA00022679"/>
    </source>
</evidence>
<dbReference type="GO" id="GO:0006508">
    <property type="term" value="P:proteolysis"/>
    <property type="evidence" value="ECO:0007669"/>
    <property type="project" value="UniProtKB-KW"/>
</dbReference>
<evidence type="ECO:0000256" key="14">
    <source>
        <dbReference type="ARBA" id="ARBA00023316"/>
    </source>
</evidence>
<feature type="transmembrane region" description="Helical" evidence="17">
    <location>
        <begin position="20"/>
        <end position="46"/>
    </location>
</feature>
<evidence type="ECO:0000256" key="10">
    <source>
        <dbReference type="ARBA" id="ARBA00022960"/>
    </source>
</evidence>
<keyword evidence="5" id="KW-0121">Carboxypeptidase</keyword>
<comment type="subcellular location">
    <subcellularLocation>
        <location evidence="1">Cell membrane</location>
    </subcellularLocation>
</comment>
<protein>
    <submittedName>
        <fullName evidence="20">Uncharacterized protein</fullName>
    </submittedName>
</protein>
<dbReference type="InterPro" id="IPR001460">
    <property type="entry name" value="PCN-bd_Tpept"/>
</dbReference>
<evidence type="ECO:0000256" key="12">
    <source>
        <dbReference type="ARBA" id="ARBA00023136"/>
    </source>
</evidence>
<dbReference type="Gene3D" id="3.40.710.10">
    <property type="entry name" value="DD-peptidase/beta-lactamase superfamily"/>
    <property type="match status" value="1"/>
</dbReference>
<dbReference type="GO" id="GO:0071555">
    <property type="term" value="P:cell wall organization"/>
    <property type="evidence" value="ECO:0007669"/>
    <property type="project" value="UniProtKB-KW"/>
</dbReference>
<dbReference type="EMBL" id="MHTX01000019">
    <property type="protein sequence ID" value="OHA68279.1"/>
    <property type="molecule type" value="Genomic_DNA"/>
</dbReference>
<keyword evidence="6" id="KW-0645">Protease</keyword>
<evidence type="ECO:0000256" key="3">
    <source>
        <dbReference type="ARBA" id="ARBA00007739"/>
    </source>
</evidence>
<comment type="similarity">
    <text evidence="2">In the C-terminal section; belongs to the transpeptidase family.</text>
</comment>
<evidence type="ECO:0000256" key="7">
    <source>
        <dbReference type="ARBA" id="ARBA00022676"/>
    </source>
</evidence>
<keyword evidence="11" id="KW-0573">Peptidoglycan synthesis</keyword>
<dbReference type="GO" id="GO:0008360">
    <property type="term" value="P:regulation of cell shape"/>
    <property type="evidence" value="ECO:0007669"/>
    <property type="project" value="UniProtKB-KW"/>
</dbReference>
<dbReference type="GO" id="GO:0009002">
    <property type="term" value="F:serine-type D-Ala-D-Ala carboxypeptidase activity"/>
    <property type="evidence" value="ECO:0007669"/>
    <property type="project" value="UniProtKB-EC"/>
</dbReference>
<dbReference type="Pfam" id="PF00912">
    <property type="entry name" value="Transgly"/>
    <property type="match status" value="1"/>
</dbReference>
<feature type="domain" description="Penicillin-binding protein transpeptidase" evidence="18">
    <location>
        <begin position="337"/>
        <end position="597"/>
    </location>
</feature>
<dbReference type="InterPro" id="IPR001264">
    <property type="entry name" value="Glyco_trans_51"/>
</dbReference>
<dbReference type="PANTHER" id="PTHR32282:SF11">
    <property type="entry name" value="PENICILLIN-BINDING PROTEIN 1B"/>
    <property type="match status" value="1"/>
</dbReference>